<proteinExistence type="predicted"/>
<organism evidence="1 2">
    <name type="scientific">Sphaerisporangium rubeum</name>
    <dbReference type="NCBI Taxonomy" id="321317"/>
    <lineage>
        <taxon>Bacteria</taxon>
        <taxon>Bacillati</taxon>
        <taxon>Actinomycetota</taxon>
        <taxon>Actinomycetes</taxon>
        <taxon>Streptosporangiales</taxon>
        <taxon>Streptosporangiaceae</taxon>
        <taxon>Sphaerisporangium</taxon>
    </lineage>
</organism>
<dbReference type="InterPro" id="IPR029058">
    <property type="entry name" value="AB_hydrolase_fold"/>
</dbReference>
<accession>A0A7X0II85</accession>
<dbReference type="Proteomes" id="UP000555564">
    <property type="component" value="Unassembled WGS sequence"/>
</dbReference>
<evidence type="ECO:0000313" key="1">
    <source>
        <dbReference type="EMBL" id="MBB6475672.1"/>
    </source>
</evidence>
<comment type="caution">
    <text evidence="1">The sequence shown here is derived from an EMBL/GenBank/DDBJ whole genome shotgun (WGS) entry which is preliminary data.</text>
</comment>
<keyword evidence="2" id="KW-1185">Reference proteome</keyword>
<dbReference type="EMBL" id="JACHIU010000001">
    <property type="protein sequence ID" value="MBB6475672.1"/>
    <property type="molecule type" value="Genomic_DNA"/>
</dbReference>
<dbReference type="SUPFAM" id="SSF53474">
    <property type="entry name" value="alpha/beta-Hydrolases"/>
    <property type="match status" value="1"/>
</dbReference>
<reference evidence="1 2" key="1">
    <citation type="submission" date="2020-08" db="EMBL/GenBank/DDBJ databases">
        <title>Sequencing the genomes of 1000 actinobacteria strains.</title>
        <authorList>
            <person name="Klenk H.-P."/>
        </authorList>
    </citation>
    <scope>NUCLEOTIDE SEQUENCE [LARGE SCALE GENOMIC DNA]</scope>
    <source>
        <strain evidence="1 2">DSM 44936</strain>
    </source>
</reference>
<sequence>MTAETTELTRLAEAVLSARPLAGVLDHPVRVAGPAEVASLLNRMAERLRAPEFRLTGDTGELGVFERVLSEHLDLRRRALDPDVPLEVVERTAAEVTGAAFEGFATREEVPVPGGGPPLPAYTAGRREDPAVVIVTPCGMPARLSEQWMRFLARDRFVVTWESRGLFGHIDAGGALPADIDAQAGDLLAVMDHFGVGAAHLMCLCGGAVIGLAAARRDAARVGSLSLWHGDFAGVPSAEKTSHQQNLVALMEMGAAAPEKAAMIHPVLCQTMLSAVPPDLAHLVVYPYATPGLLHRYCKLNGAIMRTDVTPWLAGLDRPVLVVTSTDDATASPDGSKVVAHTLPDATLHVRRHGDHISLFKGDPDLMSLLGDFIDSLSAFSRTSDRT</sequence>
<gene>
    <name evidence="1" type="ORF">BJ992_005103</name>
</gene>
<dbReference type="RefSeq" id="WP_184985169.1">
    <property type="nucleotide sequence ID" value="NZ_BAAALO010000019.1"/>
</dbReference>
<evidence type="ECO:0000313" key="2">
    <source>
        <dbReference type="Proteomes" id="UP000555564"/>
    </source>
</evidence>
<dbReference type="AlphaFoldDB" id="A0A7X0II85"/>
<protein>
    <submittedName>
        <fullName evidence="1">Pimeloyl-ACP methyl ester carboxylesterase</fullName>
    </submittedName>
</protein>
<dbReference type="Gene3D" id="3.40.50.1820">
    <property type="entry name" value="alpha/beta hydrolase"/>
    <property type="match status" value="1"/>
</dbReference>
<name>A0A7X0II85_9ACTN</name>